<dbReference type="InterPro" id="IPR043129">
    <property type="entry name" value="ATPase_NBD"/>
</dbReference>
<dbReference type="NCBIfam" id="TIGR03725">
    <property type="entry name" value="T6A_YeaZ"/>
    <property type="match status" value="1"/>
</dbReference>
<dbReference type="RefSeq" id="WP_110394695.1">
    <property type="nucleotide sequence ID" value="NZ_JADIJL010000007.1"/>
</dbReference>
<dbReference type="InterPro" id="IPR022496">
    <property type="entry name" value="T6A_TsaB"/>
</dbReference>
<dbReference type="PANTHER" id="PTHR11735:SF11">
    <property type="entry name" value="TRNA THREONYLCARBAMOYLADENOSINE BIOSYNTHESIS PROTEIN TSAB"/>
    <property type="match status" value="1"/>
</dbReference>
<sequence>MYTLAIDTSNQVLGVAITKGNDLIVEMITNIKKDHSSRLMPAIVDVMEKVDIKPDQLDKIVVANGPGSYTGTRIGVTTAKTLAWAQGIPIDTVSSLKAIAYNGKQFTGYICPFFDARRKTVFTSLYKWENNELMEVKDECNVLMEKWLTKLAELNKEILFLSPHMEVFKEMILAKLQHNAIIHKDFLHLPKPSNLILISEKHKNVPVHIVAPNYLRMTEAESNLLKRQKGEK</sequence>
<feature type="domain" description="Gcp-like" evidence="1">
    <location>
        <begin position="32"/>
        <end position="222"/>
    </location>
</feature>
<organism evidence="2 3">
    <name type="scientific">Pseudogracilibacillus auburnensis</name>
    <dbReference type="NCBI Taxonomy" id="1494959"/>
    <lineage>
        <taxon>Bacteria</taxon>
        <taxon>Bacillati</taxon>
        <taxon>Bacillota</taxon>
        <taxon>Bacilli</taxon>
        <taxon>Bacillales</taxon>
        <taxon>Bacillaceae</taxon>
        <taxon>Pseudogracilibacillus</taxon>
    </lineage>
</organism>
<dbReference type="Proteomes" id="UP000247978">
    <property type="component" value="Unassembled WGS sequence"/>
</dbReference>
<dbReference type="EMBL" id="QJJQ01000004">
    <property type="protein sequence ID" value="PXW87859.1"/>
    <property type="molecule type" value="Genomic_DNA"/>
</dbReference>
<accession>A0A2V3WGA8</accession>
<dbReference type="GO" id="GO:0005829">
    <property type="term" value="C:cytosol"/>
    <property type="evidence" value="ECO:0007669"/>
    <property type="project" value="TreeGrafter"/>
</dbReference>
<dbReference type="AlphaFoldDB" id="A0A2V3WGA8"/>
<dbReference type="CDD" id="cd24032">
    <property type="entry name" value="ASKHA_NBD_TsaB"/>
    <property type="match status" value="1"/>
</dbReference>
<gene>
    <name evidence="2" type="ORF">DFR56_1047</name>
</gene>
<proteinExistence type="predicted"/>
<dbReference type="InterPro" id="IPR000905">
    <property type="entry name" value="Gcp-like_dom"/>
</dbReference>
<dbReference type="OrthoDB" id="9784166at2"/>
<dbReference type="Pfam" id="PF00814">
    <property type="entry name" value="TsaD"/>
    <property type="match status" value="1"/>
</dbReference>
<reference evidence="2 3" key="1">
    <citation type="submission" date="2018-05" db="EMBL/GenBank/DDBJ databases">
        <title>Genomic Encyclopedia of Type Strains, Phase IV (KMG-IV): sequencing the most valuable type-strain genomes for metagenomic binning, comparative biology and taxonomic classification.</title>
        <authorList>
            <person name="Goeker M."/>
        </authorList>
    </citation>
    <scope>NUCLEOTIDE SEQUENCE [LARGE SCALE GENOMIC DNA]</scope>
    <source>
        <strain evidence="2 3">DSM 28556</strain>
    </source>
</reference>
<evidence type="ECO:0000313" key="2">
    <source>
        <dbReference type="EMBL" id="PXW87859.1"/>
    </source>
</evidence>
<protein>
    <submittedName>
        <fullName evidence="2">tRNA threonylcarbamoyladenosine biosynthesis protein TsaB</fullName>
    </submittedName>
</protein>
<keyword evidence="3" id="KW-1185">Reference proteome</keyword>
<dbReference type="Gene3D" id="3.30.420.40">
    <property type="match status" value="2"/>
</dbReference>
<dbReference type="PANTHER" id="PTHR11735">
    <property type="entry name" value="TRNA N6-ADENOSINE THREONYLCARBAMOYLTRANSFERASE"/>
    <property type="match status" value="1"/>
</dbReference>
<evidence type="ECO:0000259" key="1">
    <source>
        <dbReference type="Pfam" id="PF00814"/>
    </source>
</evidence>
<dbReference type="SUPFAM" id="SSF53067">
    <property type="entry name" value="Actin-like ATPase domain"/>
    <property type="match status" value="2"/>
</dbReference>
<dbReference type="GO" id="GO:0002949">
    <property type="term" value="P:tRNA threonylcarbamoyladenosine modification"/>
    <property type="evidence" value="ECO:0007669"/>
    <property type="project" value="InterPro"/>
</dbReference>
<comment type="caution">
    <text evidence="2">The sequence shown here is derived from an EMBL/GenBank/DDBJ whole genome shotgun (WGS) entry which is preliminary data.</text>
</comment>
<evidence type="ECO:0000313" key="3">
    <source>
        <dbReference type="Proteomes" id="UP000247978"/>
    </source>
</evidence>
<name>A0A2V3WGA8_9BACI</name>